<dbReference type="InterPro" id="IPR035940">
    <property type="entry name" value="CAP_sf"/>
</dbReference>
<dbReference type="STRING" id="7398.A0A1A9Z0J6"/>
<dbReference type="InterPro" id="IPR001283">
    <property type="entry name" value="CRISP-related"/>
</dbReference>
<dbReference type="InterPro" id="IPR014044">
    <property type="entry name" value="CAP_dom"/>
</dbReference>
<evidence type="ECO:0000313" key="6">
    <source>
        <dbReference type="Proteomes" id="UP000092445"/>
    </source>
</evidence>
<evidence type="ECO:0000256" key="1">
    <source>
        <dbReference type="ARBA" id="ARBA00004613"/>
    </source>
</evidence>
<dbReference type="Pfam" id="PF00188">
    <property type="entry name" value="CAP"/>
    <property type="match status" value="1"/>
</dbReference>
<dbReference type="EnsemblMetazoa" id="GPAI000342-RA">
    <property type="protein sequence ID" value="GPAI000342-PA"/>
    <property type="gene ID" value="GPAI000342"/>
</dbReference>
<sequence>MRLIFLLTFLLSLSTELAHSWKYCGVTGLKNPMGGDICFEGTEHSFCNPKERFEEKALYFSEHIAAFAPTTRKFKRVVLQIHNEYRNIVAGGKAHSRASNSHFPIAGRMRELVWDDELEYNAKLHLAAAKMMAHDNCRNTVRYILAGQNLGATATDNKMTVLEAVVDQLKLMFDEKELVTDTSKFADKLRSEEYVCVCAEYIEIFYIHVYIHVLTYSVQRSGHFTQLMGDRNSRVGCAFALGLNCTHHKGQAKVYLYCYYLACHYDFSNVSRWRLYKTHPNTPGAHCSEWKVGKNSDPRYNNLCAATPDELFDYSNKNG</sequence>
<dbReference type="SMART" id="SM00198">
    <property type="entry name" value="SCP"/>
    <property type="match status" value="1"/>
</dbReference>
<dbReference type="SUPFAM" id="SSF55797">
    <property type="entry name" value="PR-1-like"/>
    <property type="match status" value="1"/>
</dbReference>
<organism evidence="5 6">
    <name type="scientific">Glossina pallidipes</name>
    <name type="common">Tsetse fly</name>
    <dbReference type="NCBI Taxonomy" id="7398"/>
    <lineage>
        <taxon>Eukaryota</taxon>
        <taxon>Metazoa</taxon>
        <taxon>Ecdysozoa</taxon>
        <taxon>Arthropoda</taxon>
        <taxon>Hexapoda</taxon>
        <taxon>Insecta</taxon>
        <taxon>Pterygota</taxon>
        <taxon>Neoptera</taxon>
        <taxon>Endopterygota</taxon>
        <taxon>Diptera</taxon>
        <taxon>Brachycera</taxon>
        <taxon>Muscomorpha</taxon>
        <taxon>Hippoboscoidea</taxon>
        <taxon>Glossinidae</taxon>
        <taxon>Glossina</taxon>
    </lineage>
</organism>
<keyword evidence="3" id="KW-0732">Signal</keyword>
<dbReference type="GO" id="GO:0005576">
    <property type="term" value="C:extracellular region"/>
    <property type="evidence" value="ECO:0007669"/>
    <property type="project" value="UniProtKB-SubCell"/>
</dbReference>
<name>A0A1A9Z0J6_GLOPL</name>
<dbReference type="Gene3D" id="3.40.33.10">
    <property type="entry name" value="CAP"/>
    <property type="match status" value="1"/>
</dbReference>
<keyword evidence="6" id="KW-1185">Reference proteome</keyword>
<protein>
    <submittedName>
        <fullName evidence="5">SCP domain-containing protein</fullName>
    </submittedName>
</protein>
<evidence type="ECO:0000256" key="2">
    <source>
        <dbReference type="ARBA" id="ARBA00022525"/>
    </source>
</evidence>
<dbReference type="VEuPathDB" id="VectorBase:GPAI000342"/>
<dbReference type="CDD" id="cd05380">
    <property type="entry name" value="CAP_euk"/>
    <property type="match status" value="1"/>
</dbReference>
<feature type="chain" id="PRO_5008402489" evidence="3">
    <location>
        <begin position="21"/>
        <end position="319"/>
    </location>
</feature>
<reference evidence="5" key="2">
    <citation type="submission" date="2020-05" db="UniProtKB">
        <authorList>
            <consortium name="EnsemblMetazoa"/>
        </authorList>
    </citation>
    <scope>IDENTIFICATION</scope>
    <source>
        <strain evidence="5">IAEA</strain>
    </source>
</reference>
<dbReference type="AlphaFoldDB" id="A0A1A9Z0J6"/>
<feature type="domain" description="SCP" evidence="4">
    <location>
        <begin position="73"/>
        <end position="268"/>
    </location>
</feature>
<proteinExistence type="predicted"/>
<dbReference type="Proteomes" id="UP000092445">
    <property type="component" value="Unassembled WGS sequence"/>
</dbReference>
<feature type="signal peptide" evidence="3">
    <location>
        <begin position="1"/>
        <end position="20"/>
    </location>
</feature>
<keyword evidence="2" id="KW-0964">Secreted</keyword>
<dbReference type="PANTHER" id="PTHR10334">
    <property type="entry name" value="CYSTEINE-RICH SECRETORY PROTEIN-RELATED"/>
    <property type="match status" value="1"/>
</dbReference>
<reference evidence="6" key="1">
    <citation type="submission" date="2014-03" db="EMBL/GenBank/DDBJ databases">
        <authorList>
            <person name="Aksoy S."/>
            <person name="Warren W."/>
            <person name="Wilson R.K."/>
        </authorList>
    </citation>
    <scope>NUCLEOTIDE SEQUENCE [LARGE SCALE GENOMIC DNA]</scope>
    <source>
        <strain evidence="6">IAEA</strain>
    </source>
</reference>
<evidence type="ECO:0000256" key="3">
    <source>
        <dbReference type="SAM" id="SignalP"/>
    </source>
</evidence>
<evidence type="ECO:0000259" key="4">
    <source>
        <dbReference type="SMART" id="SM00198"/>
    </source>
</evidence>
<evidence type="ECO:0000313" key="5">
    <source>
        <dbReference type="EnsemblMetazoa" id="GPAI000342-PA"/>
    </source>
</evidence>
<comment type="subcellular location">
    <subcellularLocation>
        <location evidence="1">Secreted</location>
    </subcellularLocation>
</comment>
<accession>A0A1A9Z0J6</accession>